<evidence type="ECO:0000256" key="1">
    <source>
        <dbReference type="SAM" id="Phobius"/>
    </source>
</evidence>
<dbReference type="EMBL" id="UGHP01000001">
    <property type="protein sequence ID" value="STQ82730.1"/>
    <property type="molecule type" value="Genomic_DNA"/>
</dbReference>
<reference evidence="2 3" key="1">
    <citation type="submission" date="2018-06" db="EMBL/GenBank/DDBJ databases">
        <authorList>
            <consortium name="Pathogen Informatics"/>
            <person name="Doyle S."/>
        </authorList>
    </citation>
    <scope>NUCLEOTIDE SEQUENCE [LARGE SCALE GENOMIC DNA]</scope>
    <source>
        <strain evidence="2 3">NCTC8105</strain>
    </source>
</reference>
<organism evidence="2 3">
    <name type="scientific">Hafnia alvei</name>
    <dbReference type="NCBI Taxonomy" id="569"/>
    <lineage>
        <taxon>Bacteria</taxon>
        <taxon>Pseudomonadati</taxon>
        <taxon>Pseudomonadota</taxon>
        <taxon>Gammaproteobacteria</taxon>
        <taxon>Enterobacterales</taxon>
        <taxon>Hafniaceae</taxon>
        <taxon>Hafnia</taxon>
    </lineage>
</organism>
<feature type="transmembrane region" description="Helical" evidence="1">
    <location>
        <begin position="64"/>
        <end position="82"/>
    </location>
</feature>
<dbReference type="Proteomes" id="UP000254821">
    <property type="component" value="Unassembled WGS sequence"/>
</dbReference>
<protein>
    <recommendedName>
        <fullName evidence="4">DUF4231 domain-containing protein</fullName>
    </recommendedName>
</protein>
<evidence type="ECO:0008006" key="4">
    <source>
        <dbReference type="Google" id="ProtNLM"/>
    </source>
</evidence>
<dbReference type="RefSeq" id="WP_051874047.1">
    <property type="nucleotide sequence ID" value="NZ_CALJTU010000026.1"/>
</dbReference>
<gene>
    <name evidence="2" type="ORF">NCTC8105_04949</name>
</gene>
<keyword evidence="1" id="KW-1133">Transmembrane helix</keyword>
<evidence type="ECO:0000313" key="2">
    <source>
        <dbReference type="EMBL" id="STQ82730.1"/>
    </source>
</evidence>
<keyword evidence="1" id="KW-0812">Transmembrane</keyword>
<evidence type="ECO:0000313" key="3">
    <source>
        <dbReference type="Proteomes" id="UP000254821"/>
    </source>
</evidence>
<accession>A0A377PR88</accession>
<sequence length="162" mass="19088">MSITSSQQFLLDEINKSINIIKCKAKWNKTKLKVFFFITIFLSTVITLILAFDISEYEKIQKNSALIVSACLTLVSGWTARFDYQKLWFRQKATLLAMYQLRNKVNYLNSKENIIQSDVDGLFDEYKSIWEKDSQEWNNIHKEYIESKNIKSEVQYDGTTQK</sequence>
<dbReference type="AlphaFoldDB" id="A0A377PR88"/>
<dbReference type="NCBIfam" id="NF033634">
    <property type="entry name" value="SLATT_1"/>
    <property type="match status" value="1"/>
</dbReference>
<feature type="transmembrane region" description="Helical" evidence="1">
    <location>
        <begin position="34"/>
        <end position="52"/>
    </location>
</feature>
<name>A0A377PR88_HAFAL</name>
<proteinExistence type="predicted"/>
<keyword evidence="1" id="KW-0472">Membrane</keyword>